<keyword evidence="3" id="KW-0663">Pyridoxal phosphate</keyword>
<feature type="domain" description="Aromatic amino acid beta-eliminating lyase/threonine aldolase" evidence="4">
    <location>
        <begin position="15"/>
        <end position="256"/>
    </location>
</feature>
<dbReference type="KEGG" id="xak:KIMC2_17520"/>
<dbReference type="InterPro" id="IPR015422">
    <property type="entry name" value="PyrdxlP-dep_Trfase_small"/>
</dbReference>
<dbReference type="InterPro" id="IPR001597">
    <property type="entry name" value="ArAA_b-elim_lyase/Thr_aldolase"/>
</dbReference>
<name>A0AAU9D6Z9_9LACO</name>
<evidence type="ECO:0000313" key="6">
    <source>
        <dbReference type="Proteomes" id="UP001321804"/>
    </source>
</evidence>
<proteinExistence type="inferred from homology"/>
<dbReference type="Gene3D" id="3.90.1150.10">
    <property type="entry name" value="Aspartate Aminotransferase, domain 1"/>
    <property type="match status" value="1"/>
</dbReference>
<dbReference type="Pfam" id="PF01212">
    <property type="entry name" value="Beta_elim_lyase"/>
    <property type="match status" value="1"/>
</dbReference>
<evidence type="ECO:0000256" key="3">
    <source>
        <dbReference type="ARBA" id="ARBA00022898"/>
    </source>
</evidence>
<organism evidence="5 6">
    <name type="scientific">Xylocopilactobacillus apis</name>
    <dbReference type="NCBI Taxonomy" id="2932183"/>
    <lineage>
        <taxon>Bacteria</taxon>
        <taxon>Bacillati</taxon>
        <taxon>Bacillota</taxon>
        <taxon>Bacilli</taxon>
        <taxon>Lactobacillales</taxon>
        <taxon>Lactobacillaceae</taxon>
        <taxon>Xylocopilactobacillus</taxon>
    </lineage>
</organism>
<accession>A0AAU9D6Z9</accession>
<keyword evidence="6" id="KW-1185">Reference proteome</keyword>
<evidence type="ECO:0000256" key="1">
    <source>
        <dbReference type="ARBA" id="ARBA00001933"/>
    </source>
</evidence>
<dbReference type="PANTHER" id="PTHR48097:SF5">
    <property type="entry name" value="LOW SPECIFICITY L-THREONINE ALDOLASE"/>
    <property type="match status" value="1"/>
</dbReference>
<dbReference type="InterPro" id="IPR015421">
    <property type="entry name" value="PyrdxlP-dep_Trfase_major"/>
</dbReference>
<evidence type="ECO:0000313" key="5">
    <source>
        <dbReference type="EMBL" id="BDR57190.1"/>
    </source>
</evidence>
<comment type="similarity">
    <text evidence="2">Belongs to the threonine aldolase family.</text>
</comment>
<dbReference type="InterPro" id="IPR015424">
    <property type="entry name" value="PyrdxlP-dep_Trfase"/>
</dbReference>
<evidence type="ECO:0000256" key="2">
    <source>
        <dbReference type="ARBA" id="ARBA00006966"/>
    </source>
</evidence>
<dbReference type="PANTHER" id="PTHR48097">
    <property type="entry name" value="L-THREONINE ALDOLASE-RELATED"/>
    <property type="match status" value="1"/>
</dbReference>
<dbReference type="AlphaFoldDB" id="A0AAU9D6Z9"/>
<dbReference type="SUPFAM" id="SSF53383">
    <property type="entry name" value="PLP-dependent transferases"/>
    <property type="match status" value="1"/>
</dbReference>
<reference evidence="5 6" key="1">
    <citation type="journal article" date="2023" name="Microbiol. Spectr.">
        <title>Symbiosis of Carpenter Bees with Uncharacterized Lactic Acid Bacteria Showing NAD Auxotrophy.</title>
        <authorList>
            <person name="Kawasaki S."/>
            <person name="Ozawa K."/>
            <person name="Mori T."/>
            <person name="Yamamoto A."/>
            <person name="Ito M."/>
            <person name="Ohkuma M."/>
            <person name="Sakamoto M."/>
            <person name="Matsutani M."/>
        </authorList>
    </citation>
    <scope>NUCLEOTIDE SEQUENCE [LARGE SCALE GENOMIC DNA]</scope>
    <source>
        <strain evidence="5 6">KimC2</strain>
    </source>
</reference>
<sequence length="341" mass="38335">MISFENDYSEGAHEKVLARLVQTNLDQEVGYGFDDFSLQAASKIKEVIKCPEASVKFLVGGTQTNQVVIDALLKKYEGVIAADTGHVSSHEAGAIEHSGHKVITLPARKGKITAEAVDKYCEEFYGDVNYEHMVIPGMVYVSYPTEYGTLYTKNELTKLSDVCQKYEIPLYIDGARLGYGLVSEEADLNITDIARLCDVFYIGGTKVGALCGEAVVFTKKNEPPHFLTMIKQHGALLAKGRLTGVQFLELFSNDLYFEISRHALKMAKKMKEGFVAKGYQLHIDSPTNQQFVIMTNSQIEELQKKVRFSFWEKLDNEHQVVRFVTSWATKEENVDYLLDLI</sequence>
<comment type="cofactor">
    <cofactor evidence="1">
        <name>pyridoxal 5'-phosphate</name>
        <dbReference type="ChEBI" id="CHEBI:597326"/>
    </cofactor>
</comment>
<dbReference type="Gene3D" id="3.40.640.10">
    <property type="entry name" value="Type I PLP-dependent aspartate aminotransferase-like (Major domain)"/>
    <property type="match status" value="1"/>
</dbReference>
<protein>
    <submittedName>
        <fullName evidence="5">Threonine aldolase</fullName>
    </submittedName>
</protein>
<dbReference type="RefSeq" id="WP_317696065.1">
    <property type="nucleotide sequence ID" value="NZ_AP026801.1"/>
</dbReference>
<gene>
    <name evidence="5" type="ORF">KIMC2_17520</name>
</gene>
<dbReference type="EMBL" id="AP026801">
    <property type="protein sequence ID" value="BDR57190.1"/>
    <property type="molecule type" value="Genomic_DNA"/>
</dbReference>
<dbReference type="GO" id="GO:0016829">
    <property type="term" value="F:lyase activity"/>
    <property type="evidence" value="ECO:0007669"/>
    <property type="project" value="InterPro"/>
</dbReference>
<dbReference type="Proteomes" id="UP001321804">
    <property type="component" value="Chromosome"/>
</dbReference>
<evidence type="ECO:0000259" key="4">
    <source>
        <dbReference type="Pfam" id="PF01212"/>
    </source>
</evidence>
<dbReference type="GO" id="GO:0006520">
    <property type="term" value="P:amino acid metabolic process"/>
    <property type="evidence" value="ECO:0007669"/>
    <property type="project" value="InterPro"/>
</dbReference>